<organism evidence="3 4">
    <name type="scientific">Plasticicumulans lactativorans</name>
    <dbReference type="NCBI Taxonomy" id="1133106"/>
    <lineage>
        <taxon>Bacteria</taxon>
        <taxon>Pseudomonadati</taxon>
        <taxon>Pseudomonadota</taxon>
        <taxon>Gammaproteobacteria</taxon>
        <taxon>Candidatus Competibacteraceae</taxon>
        <taxon>Plasticicumulans</taxon>
    </lineage>
</organism>
<name>A0A4R2LSL0_9GAMM</name>
<dbReference type="InterPro" id="IPR006121">
    <property type="entry name" value="HMA_dom"/>
</dbReference>
<protein>
    <submittedName>
        <fullName evidence="3">Copper chaperone CopZ</fullName>
    </submittedName>
</protein>
<comment type="caution">
    <text evidence="3">The sequence shown here is derived from an EMBL/GenBank/DDBJ whole genome shotgun (WGS) entry which is preliminary data.</text>
</comment>
<dbReference type="SUPFAM" id="SSF55008">
    <property type="entry name" value="HMA, heavy metal-associated domain"/>
    <property type="match status" value="1"/>
</dbReference>
<feature type="domain" description="HMA" evidence="2">
    <location>
        <begin position="1"/>
        <end position="66"/>
    </location>
</feature>
<dbReference type="RefSeq" id="WP_132539287.1">
    <property type="nucleotide sequence ID" value="NZ_SLWY01000004.1"/>
</dbReference>
<dbReference type="Gene3D" id="3.30.70.100">
    <property type="match status" value="1"/>
</dbReference>
<dbReference type="AlphaFoldDB" id="A0A4R2LSL0"/>
<reference evidence="3 4" key="1">
    <citation type="submission" date="2019-03" db="EMBL/GenBank/DDBJ databases">
        <title>Genomic Encyclopedia of Type Strains, Phase IV (KMG-IV): sequencing the most valuable type-strain genomes for metagenomic binning, comparative biology and taxonomic classification.</title>
        <authorList>
            <person name="Goeker M."/>
        </authorList>
    </citation>
    <scope>NUCLEOTIDE SEQUENCE [LARGE SCALE GENOMIC DNA]</scope>
    <source>
        <strain evidence="3 4">DSM 25287</strain>
    </source>
</reference>
<dbReference type="InterPro" id="IPR017969">
    <property type="entry name" value="Heavy-metal-associated_CS"/>
</dbReference>
<dbReference type="EMBL" id="SLWY01000004">
    <property type="protein sequence ID" value="TCO82748.1"/>
    <property type="molecule type" value="Genomic_DNA"/>
</dbReference>
<dbReference type="Pfam" id="PF00403">
    <property type="entry name" value="HMA"/>
    <property type="match status" value="1"/>
</dbReference>
<evidence type="ECO:0000313" key="4">
    <source>
        <dbReference type="Proteomes" id="UP000295765"/>
    </source>
</evidence>
<gene>
    <name evidence="3" type="ORF">EV699_104140</name>
</gene>
<evidence type="ECO:0000259" key="2">
    <source>
        <dbReference type="PROSITE" id="PS50846"/>
    </source>
</evidence>
<evidence type="ECO:0000313" key="3">
    <source>
        <dbReference type="EMBL" id="TCO82748.1"/>
    </source>
</evidence>
<dbReference type="Proteomes" id="UP000295765">
    <property type="component" value="Unassembled WGS sequence"/>
</dbReference>
<dbReference type="PROSITE" id="PS01047">
    <property type="entry name" value="HMA_1"/>
    <property type="match status" value="1"/>
</dbReference>
<evidence type="ECO:0000256" key="1">
    <source>
        <dbReference type="ARBA" id="ARBA00022723"/>
    </source>
</evidence>
<dbReference type="GO" id="GO:0046872">
    <property type="term" value="F:metal ion binding"/>
    <property type="evidence" value="ECO:0007669"/>
    <property type="project" value="UniProtKB-KW"/>
</dbReference>
<dbReference type="PROSITE" id="PS50846">
    <property type="entry name" value="HMA_2"/>
    <property type="match status" value="1"/>
</dbReference>
<dbReference type="InterPro" id="IPR036163">
    <property type="entry name" value="HMA_dom_sf"/>
</dbReference>
<keyword evidence="4" id="KW-1185">Reference proteome</keyword>
<proteinExistence type="predicted"/>
<keyword evidence="1" id="KW-0479">Metal-binding</keyword>
<dbReference type="OrthoDB" id="9814359at2"/>
<dbReference type="CDD" id="cd00371">
    <property type="entry name" value="HMA"/>
    <property type="match status" value="1"/>
</dbReference>
<accession>A0A4R2LSL0</accession>
<sequence length="68" mass="7043">MEIKLEVDNIGCSSCAKAIETGLRHTPGVGTISVDVAHGIVSIQVDTEAVGPAVRQRLAELGFPEKAG</sequence>